<proteinExistence type="predicted"/>
<dbReference type="Proteomes" id="UP000015105">
    <property type="component" value="Chromosome 6D"/>
</dbReference>
<accession>A0A453MPY6</accession>
<reference evidence="8" key="3">
    <citation type="journal article" date="2017" name="Nature">
        <title>Genome sequence of the progenitor of the wheat D genome Aegilops tauschii.</title>
        <authorList>
            <person name="Luo M.C."/>
            <person name="Gu Y.Q."/>
            <person name="Puiu D."/>
            <person name="Wang H."/>
            <person name="Twardziok S.O."/>
            <person name="Deal K.R."/>
            <person name="Huo N."/>
            <person name="Zhu T."/>
            <person name="Wang L."/>
            <person name="Wang Y."/>
            <person name="McGuire P.E."/>
            <person name="Liu S."/>
            <person name="Long H."/>
            <person name="Ramasamy R.K."/>
            <person name="Rodriguez J.C."/>
            <person name="Van S.L."/>
            <person name="Yuan L."/>
            <person name="Wang Z."/>
            <person name="Xia Z."/>
            <person name="Xiao L."/>
            <person name="Anderson O.D."/>
            <person name="Ouyang S."/>
            <person name="Liang Y."/>
            <person name="Zimin A.V."/>
            <person name="Pertea G."/>
            <person name="Qi P."/>
            <person name="Bennetzen J.L."/>
            <person name="Dai X."/>
            <person name="Dawson M.W."/>
            <person name="Muller H.G."/>
            <person name="Kugler K."/>
            <person name="Rivarola-Duarte L."/>
            <person name="Spannagl M."/>
            <person name="Mayer K.F.X."/>
            <person name="Lu F.H."/>
            <person name="Bevan M.W."/>
            <person name="Leroy P."/>
            <person name="Li P."/>
            <person name="You F.M."/>
            <person name="Sun Q."/>
            <person name="Liu Z."/>
            <person name="Lyons E."/>
            <person name="Wicker T."/>
            <person name="Salzberg S.L."/>
            <person name="Devos K.M."/>
            <person name="Dvorak J."/>
        </authorList>
    </citation>
    <scope>NUCLEOTIDE SEQUENCE [LARGE SCALE GENOMIC DNA]</scope>
    <source>
        <strain evidence="8">cv. AL8/78</strain>
    </source>
</reference>
<protein>
    <recommendedName>
        <fullName evidence="7">RRM domain-containing protein</fullName>
    </recommendedName>
</protein>
<evidence type="ECO:0000313" key="8">
    <source>
        <dbReference type="EnsemblPlants" id="AET6Gv20025100.6"/>
    </source>
</evidence>
<dbReference type="SMART" id="SM00360">
    <property type="entry name" value="RRM"/>
    <property type="match status" value="1"/>
</dbReference>
<reference evidence="8" key="4">
    <citation type="submission" date="2019-03" db="UniProtKB">
        <authorList>
            <consortium name="EnsemblPlants"/>
        </authorList>
    </citation>
    <scope>IDENTIFICATION</scope>
</reference>
<keyword evidence="9" id="KW-1185">Reference proteome</keyword>
<dbReference type="STRING" id="200361.A0A453MPY6"/>
<dbReference type="CDD" id="cd12307">
    <property type="entry name" value="RRM_NIFK_like"/>
    <property type="match status" value="1"/>
</dbReference>
<feature type="compositionally biased region" description="Basic residues" evidence="5">
    <location>
        <begin position="63"/>
        <end position="72"/>
    </location>
</feature>
<dbReference type="AlphaFoldDB" id="A0A453MPY6"/>
<dbReference type="SUPFAM" id="SSF54928">
    <property type="entry name" value="RNA-binding domain, RBD"/>
    <property type="match status" value="1"/>
</dbReference>
<keyword evidence="6" id="KW-0812">Transmembrane</keyword>
<reference evidence="8" key="5">
    <citation type="journal article" date="2021" name="G3 (Bethesda)">
        <title>Aegilops tauschii genome assembly Aet v5.0 features greater sequence contiguity and improved annotation.</title>
        <authorList>
            <person name="Wang L."/>
            <person name="Zhu T."/>
            <person name="Rodriguez J.C."/>
            <person name="Deal K.R."/>
            <person name="Dubcovsky J."/>
            <person name="McGuire P.E."/>
            <person name="Lux T."/>
            <person name="Spannagl M."/>
            <person name="Mayer K.F.X."/>
            <person name="Baldrich P."/>
            <person name="Meyers B.C."/>
            <person name="Huo N."/>
            <person name="Gu Y.Q."/>
            <person name="Zhou H."/>
            <person name="Devos K.M."/>
            <person name="Bennetzen J.L."/>
            <person name="Unver T."/>
            <person name="Budak H."/>
            <person name="Gulick P.J."/>
            <person name="Galiba G."/>
            <person name="Kalapos B."/>
            <person name="Nelson D.R."/>
            <person name="Li P."/>
            <person name="You F.M."/>
            <person name="Luo M.C."/>
            <person name="Dvorak J."/>
        </authorList>
    </citation>
    <scope>NUCLEOTIDE SEQUENCE [LARGE SCALE GENOMIC DNA]</scope>
    <source>
        <strain evidence="8">cv. AL8/78</strain>
    </source>
</reference>
<dbReference type="Gene3D" id="3.30.70.330">
    <property type="match status" value="1"/>
</dbReference>
<sequence length="257" mass="28760">ELHRGLIERDGVEGQEEEPEARALAPLGRPQDRRGQGFPAAGGERAEGPGEEAARGAGEHGHRPVHRPHPPRFLRGPDARSVCLPRSSLEKCSGCEEGSGLDILIFVGLVVFAGFFQQFGAVKRVRVARNRKTGKSKHYGFIEFENPEVAKIVADEMNNYLLFEHTLQIEPVPPEKVHAKLWKGVRKGFIPVDRVAIERKRLSKDKTVEEHKKMLEGIVKRDEKRRKRIKAAGIDYECPALIGSVQPSAKKIKFDED</sequence>
<feature type="transmembrane region" description="Helical" evidence="6">
    <location>
        <begin position="103"/>
        <end position="122"/>
    </location>
</feature>
<comment type="subcellular location">
    <subcellularLocation>
        <location evidence="1">Nucleus</location>
        <location evidence="1">Nucleolus</location>
    </subcellularLocation>
</comment>
<evidence type="ECO:0000259" key="7">
    <source>
        <dbReference type="PROSITE" id="PS50102"/>
    </source>
</evidence>
<keyword evidence="6" id="KW-0472">Membrane</keyword>
<dbReference type="PANTHER" id="PTHR46754">
    <property type="entry name" value="MKI67 FHA DOMAIN-INTERACTING NUCLEOLAR PHOSPHOPROTEIN"/>
    <property type="match status" value="1"/>
</dbReference>
<keyword evidence="6" id="KW-1133">Transmembrane helix</keyword>
<organism evidence="8 9">
    <name type="scientific">Aegilops tauschii subsp. strangulata</name>
    <name type="common">Goatgrass</name>
    <dbReference type="NCBI Taxonomy" id="200361"/>
    <lineage>
        <taxon>Eukaryota</taxon>
        <taxon>Viridiplantae</taxon>
        <taxon>Streptophyta</taxon>
        <taxon>Embryophyta</taxon>
        <taxon>Tracheophyta</taxon>
        <taxon>Spermatophyta</taxon>
        <taxon>Magnoliopsida</taxon>
        <taxon>Liliopsida</taxon>
        <taxon>Poales</taxon>
        <taxon>Poaceae</taxon>
        <taxon>BOP clade</taxon>
        <taxon>Pooideae</taxon>
        <taxon>Triticodae</taxon>
        <taxon>Triticeae</taxon>
        <taxon>Triticinae</taxon>
        <taxon>Aegilops</taxon>
    </lineage>
</organism>
<keyword evidence="2 4" id="KW-0694">RNA-binding</keyword>
<dbReference type="Pfam" id="PF00076">
    <property type="entry name" value="RRM_1"/>
    <property type="match status" value="1"/>
</dbReference>
<evidence type="ECO:0000256" key="1">
    <source>
        <dbReference type="ARBA" id="ARBA00004604"/>
    </source>
</evidence>
<evidence type="ECO:0000256" key="4">
    <source>
        <dbReference type="PROSITE-ProRule" id="PRU00176"/>
    </source>
</evidence>
<name>A0A453MPY6_AEGTS</name>
<dbReference type="InterPro" id="IPR000504">
    <property type="entry name" value="RRM_dom"/>
</dbReference>
<dbReference type="GO" id="GO:0005730">
    <property type="term" value="C:nucleolus"/>
    <property type="evidence" value="ECO:0007669"/>
    <property type="project" value="UniProtKB-SubCell"/>
</dbReference>
<reference evidence="9" key="1">
    <citation type="journal article" date="2014" name="Science">
        <title>Ancient hybridizations among the ancestral genomes of bread wheat.</title>
        <authorList>
            <consortium name="International Wheat Genome Sequencing Consortium,"/>
            <person name="Marcussen T."/>
            <person name="Sandve S.R."/>
            <person name="Heier L."/>
            <person name="Spannagl M."/>
            <person name="Pfeifer M."/>
            <person name="Jakobsen K.S."/>
            <person name="Wulff B.B."/>
            <person name="Steuernagel B."/>
            <person name="Mayer K.F."/>
            <person name="Olsen O.A."/>
        </authorList>
    </citation>
    <scope>NUCLEOTIDE SEQUENCE [LARGE SCALE GENOMIC DNA]</scope>
    <source>
        <strain evidence="9">cv. AL8/78</strain>
    </source>
</reference>
<dbReference type="GO" id="GO:0003723">
    <property type="term" value="F:RNA binding"/>
    <property type="evidence" value="ECO:0007669"/>
    <property type="project" value="UniProtKB-UniRule"/>
</dbReference>
<dbReference type="PROSITE" id="PS50102">
    <property type="entry name" value="RRM"/>
    <property type="match status" value="1"/>
</dbReference>
<feature type="region of interest" description="Disordered" evidence="5">
    <location>
        <begin position="1"/>
        <end position="78"/>
    </location>
</feature>
<keyword evidence="3" id="KW-0539">Nucleus</keyword>
<evidence type="ECO:0000256" key="6">
    <source>
        <dbReference type="SAM" id="Phobius"/>
    </source>
</evidence>
<evidence type="ECO:0000256" key="5">
    <source>
        <dbReference type="SAM" id="MobiDB-lite"/>
    </source>
</evidence>
<dbReference type="Gramene" id="AET6Gv20025100.6">
    <property type="protein sequence ID" value="AET6Gv20025100.6"/>
    <property type="gene ID" value="AET6Gv20025100"/>
</dbReference>
<evidence type="ECO:0000256" key="2">
    <source>
        <dbReference type="ARBA" id="ARBA00022884"/>
    </source>
</evidence>
<feature type="compositionally biased region" description="Basic and acidic residues" evidence="5">
    <location>
        <begin position="1"/>
        <end position="12"/>
    </location>
</feature>
<evidence type="ECO:0000313" key="9">
    <source>
        <dbReference type="Proteomes" id="UP000015105"/>
    </source>
</evidence>
<evidence type="ECO:0000256" key="3">
    <source>
        <dbReference type="ARBA" id="ARBA00023242"/>
    </source>
</evidence>
<dbReference type="EnsemblPlants" id="AET6Gv20025100.6">
    <property type="protein sequence ID" value="AET6Gv20025100.6"/>
    <property type="gene ID" value="AET6Gv20025100"/>
</dbReference>
<feature type="domain" description="RRM" evidence="7">
    <location>
        <begin position="115"/>
        <end position="174"/>
    </location>
</feature>
<reference evidence="9" key="2">
    <citation type="journal article" date="2017" name="Nat. Plants">
        <title>The Aegilops tauschii genome reveals multiple impacts of transposons.</title>
        <authorList>
            <person name="Zhao G."/>
            <person name="Zou C."/>
            <person name="Li K."/>
            <person name="Wang K."/>
            <person name="Li T."/>
            <person name="Gao L."/>
            <person name="Zhang X."/>
            <person name="Wang H."/>
            <person name="Yang Z."/>
            <person name="Liu X."/>
            <person name="Jiang W."/>
            <person name="Mao L."/>
            <person name="Kong X."/>
            <person name="Jiao Y."/>
            <person name="Jia J."/>
        </authorList>
    </citation>
    <scope>NUCLEOTIDE SEQUENCE [LARGE SCALE GENOMIC DNA]</scope>
    <source>
        <strain evidence="9">cv. AL8/78</strain>
    </source>
</reference>
<dbReference type="InterPro" id="IPR012677">
    <property type="entry name" value="Nucleotide-bd_a/b_plait_sf"/>
</dbReference>
<feature type="compositionally biased region" description="Basic and acidic residues" evidence="5">
    <location>
        <begin position="44"/>
        <end position="62"/>
    </location>
</feature>
<dbReference type="InterPro" id="IPR035979">
    <property type="entry name" value="RBD_domain_sf"/>
</dbReference>